<name>A0A4C1Z071_EUMVA</name>
<comment type="caution">
    <text evidence="2">The sequence shown here is derived from an EMBL/GenBank/DDBJ whole genome shotgun (WGS) entry which is preliminary data.</text>
</comment>
<dbReference type="Proteomes" id="UP000299102">
    <property type="component" value="Unassembled WGS sequence"/>
</dbReference>
<reference evidence="2 3" key="1">
    <citation type="journal article" date="2019" name="Commun. Biol.">
        <title>The bagworm genome reveals a unique fibroin gene that provides high tensile strength.</title>
        <authorList>
            <person name="Kono N."/>
            <person name="Nakamura H."/>
            <person name="Ohtoshi R."/>
            <person name="Tomita M."/>
            <person name="Numata K."/>
            <person name="Arakawa K."/>
        </authorList>
    </citation>
    <scope>NUCLEOTIDE SEQUENCE [LARGE SCALE GENOMIC DNA]</scope>
</reference>
<keyword evidence="3" id="KW-1185">Reference proteome</keyword>
<feature type="compositionally biased region" description="Polar residues" evidence="1">
    <location>
        <begin position="153"/>
        <end position="163"/>
    </location>
</feature>
<protein>
    <submittedName>
        <fullName evidence="2">Uncharacterized protein</fullName>
    </submittedName>
</protein>
<accession>A0A4C1Z071</accession>
<evidence type="ECO:0000256" key="1">
    <source>
        <dbReference type="SAM" id="MobiDB-lite"/>
    </source>
</evidence>
<organism evidence="2 3">
    <name type="scientific">Eumeta variegata</name>
    <name type="common">Bagworm moth</name>
    <name type="synonym">Eumeta japonica</name>
    <dbReference type="NCBI Taxonomy" id="151549"/>
    <lineage>
        <taxon>Eukaryota</taxon>
        <taxon>Metazoa</taxon>
        <taxon>Ecdysozoa</taxon>
        <taxon>Arthropoda</taxon>
        <taxon>Hexapoda</taxon>
        <taxon>Insecta</taxon>
        <taxon>Pterygota</taxon>
        <taxon>Neoptera</taxon>
        <taxon>Endopterygota</taxon>
        <taxon>Lepidoptera</taxon>
        <taxon>Glossata</taxon>
        <taxon>Ditrysia</taxon>
        <taxon>Tineoidea</taxon>
        <taxon>Psychidae</taxon>
        <taxon>Oiketicinae</taxon>
        <taxon>Eumeta</taxon>
    </lineage>
</organism>
<dbReference type="EMBL" id="BGZK01001527">
    <property type="protein sequence ID" value="GBP81718.1"/>
    <property type="molecule type" value="Genomic_DNA"/>
</dbReference>
<feature type="region of interest" description="Disordered" evidence="1">
    <location>
        <begin position="136"/>
        <end position="175"/>
    </location>
</feature>
<evidence type="ECO:0000313" key="2">
    <source>
        <dbReference type="EMBL" id="GBP81718.1"/>
    </source>
</evidence>
<sequence length="250" mass="27734">MSLRRTGARLRTEKCAIINIPPRTSEFSRHVATMKSGSPSSTFADDINKAPPDISAVRHIYGFGKFDVYNSSGVPAAAGGAAGAGRALTPFKLPLMIMNAGLYRSPPPGRHTFRPNSDSSGICCIFHNIINFEKREMGGNTEKKRRSAHPQENGDSNIHQSVGSVKATDRRSPNHLMRHAVMLTNRIENEAVHIHNLKFHRTRSKRLGSRSKLRTTIDGRRTTEVEQHGSGRGPFSRRSRRVRCRCTGQP</sequence>
<dbReference type="AlphaFoldDB" id="A0A4C1Z071"/>
<evidence type="ECO:0000313" key="3">
    <source>
        <dbReference type="Proteomes" id="UP000299102"/>
    </source>
</evidence>
<gene>
    <name evidence="2" type="ORF">EVAR_59657_1</name>
</gene>
<proteinExistence type="predicted"/>